<keyword evidence="3" id="KW-0378">Hydrolase</keyword>
<dbReference type="Pfam" id="PF01546">
    <property type="entry name" value="Peptidase_M20"/>
    <property type="match status" value="1"/>
</dbReference>
<feature type="domain" description="Peptidase M20 dimerisation" evidence="4">
    <location>
        <begin position="189"/>
        <end position="344"/>
    </location>
</feature>
<protein>
    <submittedName>
        <fullName evidence="5">M20/M25/M40 family metallo-hydrolase</fullName>
    </submittedName>
</protein>
<dbReference type="Pfam" id="PF07687">
    <property type="entry name" value="M20_dimer"/>
    <property type="match status" value="1"/>
</dbReference>
<dbReference type="Gene3D" id="3.30.70.360">
    <property type="match status" value="1"/>
</dbReference>
<organism evidence="5">
    <name type="scientific">Ornithinibacillus sp. 4-3</name>
    <dbReference type="NCBI Taxonomy" id="3231488"/>
    <lineage>
        <taxon>Bacteria</taxon>
        <taxon>Bacillati</taxon>
        <taxon>Bacillota</taxon>
        <taxon>Bacilli</taxon>
        <taxon>Bacillales</taxon>
        <taxon>Bacillaceae</taxon>
        <taxon>Ornithinibacillus</taxon>
    </lineage>
</organism>
<accession>A0AB39HP74</accession>
<dbReference type="EMBL" id="CP162599">
    <property type="protein sequence ID" value="XDK31836.1"/>
    <property type="molecule type" value="Genomic_DNA"/>
</dbReference>
<dbReference type="AlphaFoldDB" id="A0AB39HP74"/>
<evidence type="ECO:0000256" key="3">
    <source>
        <dbReference type="ARBA" id="ARBA00022801"/>
    </source>
</evidence>
<evidence type="ECO:0000256" key="2">
    <source>
        <dbReference type="ARBA" id="ARBA00022723"/>
    </source>
</evidence>
<dbReference type="GO" id="GO:0046872">
    <property type="term" value="F:metal ion binding"/>
    <property type="evidence" value="ECO:0007669"/>
    <property type="project" value="UniProtKB-KW"/>
</dbReference>
<dbReference type="InterPro" id="IPR002933">
    <property type="entry name" value="Peptidase_M20"/>
</dbReference>
<evidence type="ECO:0000259" key="4">
    <source>
        <dbReference type="Pfam" id="PF07687"/>
    </source>
</evidence>
<evidence type="ECO:0000256" key="1">
    <source>
        <dbReference type="ARBA" id="ARBA00022670"/>
    </source>
</evidence>
<dbReference type="NCBIfam" id="NF005034">
    <property type="entry name" value="PRK06446.1"/>
    <property type="match status" value="1"/>
</dbReference>
<dbReference type="SUPFAM" id="SSF53187">
    <property type="entry name" value="Zn-dependent exopeptidases"/>
    <property type="match status" value="1"/>
</dbReference>
<dbReference type="InterPro" id="IPR011650">
    <property type="entry name" value="Peptidase_M20_dimer"/>
</dbReference>
<evidence type="ECO:0000313" key="5">
    <source>
        <dbReference type="EMBL" id="XDK31836.1"/>
    </source>
</evidence>
<dbReference type="GO" id="GO:0009014">
    <property type="term" value="F:succinyl-diaminopimelate desuccinylase activity"/>
    <property type="evidence" value="ECO:0007669"/>
    <property type="project" value="TreeGrafter"/>
</dbReference>
<dbReference type="PANTHER" id="PTHR43270">
    <property type="entry name" value="BETA-ALA-HIS DIPEPTIDASE"/>
    <property type="match status" value="1"/>
</dbReference>
<dbReference type="GO" id="GO:0005829">
    <property type="term" value="C:cytosol"/>
    <property type="evidence" value="ECO:0007669"/>
    <property type="project" value="TreeGrafter"/>
</dbReference>
<gene>
    <name evidence="5" type="ORF">AB4Y30_12465</name>
</gene>
<proteinExistence type="predicted"/>
<name>A0AB39HP74_9BACI</name>
<dbReference type="Gene3D" id="3.40.630.10">
    <property type="entry name" value="Zn peptidases"/>
    <property type="match status" value="1"/>
</dbReference>
<dbReference type="GO" id="GO:0008233">
    <property type="term" value="F:peptidase activity"/>
    <property type="evidence" value="ECO:0007669"/>
    <property type="project" value="UniProtKB-KW"/>
</dbReference>
<dbReference type="InterPro" id="IPR051458">
    <property type="entry name" value="Cyt/Met_Dipeptidase"/>
</dbReference>
<dbReference type="GO" id="GO:0009089">
    <property type="term" value="P:lysine biosynthetic process via diaminopimelate"/>
    <property type="evidence" value="ECO:0007669"/>
    <property type="project" value="TreeGrafter"/>
</dbReference>
<sequence length="451" mass="50626">MKEVFEYIEQNKDTYIKWLQDLCKQPSVAAQNRGMKETADLVEQLIQSIGGKTQKVPTSGYPVVYGEFNAEKNHILSFYNHYDVQPEDPVELWDYPPFGAEIHDGKIYGRGVADNKGNLVARLAAIDAYQKVKGELPINIKFLIEGEEEIGSVHLNEFIENHPSLIEADGNIWEFGYRDNDGRMNITCGVKGMCYVELVCRGANTDLHSSNAAVIENPAWRLTWALSTLKTPDEHVNIQGFYDKVAIPTEEEIKQLEQMSYQEKETLERLELNSFLLDLSGLELKKKLVYQPTCTICGFYSGYTQEGAKTVLPNEARAKIDFRLVPHQDPEEVVQLLRAHLDKNGFSDIEIISHSGVAAAKTDPTDRLVQSATDTAREVYGTEPNPVPMSPATGPMYDLCQKLGIPSVSIGVGHPDARNHAPNENIFLEDFINGIKHIAAIMEDFPKRLQK</sequence>
<keyword evidence="2" id="KW-0479">Metal-binding</keyword>
<reference evidence="5" key="1">
    <citation type="submission" date="2024-07" db="EMBL/GenBank/DDBJ databases">
        <title>Halotolerant mesophilic bacterium Ornithinibacillus sp. 4-3, sp. nov., isolated from soil.</title>
        <authorList>
            <person name="Sidarenka A.V."/>
            <person name="Guliayeva D.E."/>
            <person name="Leanovich S.I."/>
            <person name="Hileuskaya K.S."/>
            <person name="Akhremchuk A.E."/>
            <person name="Sikolenko M.A."/>
            <person name="Valentovich L.N."/>
        </authorList>
    </citation>
    <scope>NUCLEOTIDE SEQUENCE</scope>
    <source>
        <strain evidence="5">4-3</strain>
    </source>
</reference>
<dbReference type="GO" id="GO:0006508">
    <property type="term" value="P:proteolysis"/>
    <property type="evidence" value="ECO:0007669"/>
    <property type="project" value="UniProtKB-KW"/>
</dbReference>
<keyword evidence="1" id="KW-0645">Protease</keyword>
<dbReference type="RefSeq" id="WP_368652560.1">
    <property type="nucleotide sequence ID" value="NZ_CP162599.1"/>
</dbReference>
<dbReference type="PANTHER" id="PTHR43270:SF8">
    <property type="entry name" value="DI- AND TRIPEPTIDASE DUG2-RELATED"/>
    <property type="match status" value="1"/>
</dbReference>